<dbReference type="Proteomes" id="UP000594638">
    <property type="component" value="Unassembled WGS sequence"/>
</dbReference>
<reference evidence="3 4" key="1">
    <citation type="submission" date="2019-12" db="EMBL/GenBank/DDBJ databases">
        <authorList>
            <person name="Alioto T."/>
            <person name="Alioto T."/>
            <person name="Gomez Garrido J."/>
        </authorList>
    </citation>
    <scope>NUCLEOTIDE SEQUENCE [LARGE SCALE GENOMIC DNA]</scope>
</reference>
<feature type="compositionally biased region" description="Basic and acidic residues" evidence="1">
    <location>
        <begin position="380"/>
        <end position="404"/>
    </location>
</feature>
<dbReference type="Pfam" id="PF16294">
    <property type="entry name" value="RSB_motif"/>
    <property type="match status" value="1"/>
</dbReference>
<dbReference type="Gramene" id="OE9A072009T3">
    <property type="protein sequence ID" value="OE9A072009C3"/>
    <property type="gene ID" value="OE9A072009"/>
</dbReference>
<protein>
    <submittedName>
        <fullName evidence="3">Apoptotic chromatin condensation inducer in the nucleus-like</fullName>
    </submittedName>
</protein>
<dbReference type="AlphaFoldDB" id="A0A8S0RTZ2"/>
<feature type="region of interest" description="Disordered" evidence="1">
    <location>
        <begin position="631"/>
        <end position="725"/>
    </location>
</feature>
<dbReference type="PANTHER" id="PTHR47031">
    <property type="entry name" value="SAP DNA-BINDING DOMAIN-CONTAINING PROTEIN"/>
    <property type="match status" value="1"/>
</dbReference>
<dbReference type="CDD" id="cd12432">
    <property type="entry name" value="RRM_ACINU"/>
    <property type="match status" value="1"/>
</dbReference>
<dbReference type="GO" id="GO:0003676">
    <property type="term" value="F:nucleic acid binding"/>
    <property type="evidence" value="ECO:0007669"/>
    <property type="project" value="InterPro"/>
</dbReference>
<keyword evidence="4" id="KW-1185">Reference proteome</keyword>
<sequence length="767" mass="85127">MSSPYAVLGNRPIDQWKVTELKEELKRRKLTVKGLKEDLVKRLDEAIRSETDSSIGNTDIGFDIALQPELQSEQAMTEPFVSETAKDIKDTGNNFIEKVDGVCENEVDDIKRTLDKGKLEEEIIHGSDYARGEREQVTNLETSVMVKRLESVTAFNVQPLNSNETNNGNEDSTAQMDDDDSSQQDAKLNLSDSNSQVSEVSESGASVVPLGGSSAQNCEIPTEFRKSEMQLENDGSKHLHVDAKLNSADINYQVSEVNSELRVQVISDSVCTESVSLTDKNELKVDVVTDDVNFLELKPEMVQSLSSNVVPDGGESYSIDVEELCDDKVSVEETGGSNVENVDTLMKNNAGKLGSREKLNLDQTSVDGSMEEDVLEIKQMDSKSNCDEMREKGDKTEMPTMKEEDVLESEQMDSKSNFDETRERGEKTEMPVVDEEDCVDVVGDDNIAEPLVFNVGSKNESAPTSVKRKSIDQGAVGINDVVKRQRRWNSEALKVPEPQSGNIVGSIPPKDPFKPAFKRSFSRSDSTASEEMPKERVVPPSAKPHTTALRIDNFLRPFTLKAVQELLGKRGTIINFWMDHIKTHCYVSYSSVEEAVETRNAVYNLQWPSNGGRLLVAEFVDPQEVKTRVEVPPLSPATPSGGAPPNLSPVQPTVQPPQPSPRQQVQRQHPPPPPSLPPPPPLGNLLPTRERPQLEREPLQRDQPLPARERLNLPPPPPPLVEKVDPPIVTLDDLFRKTKSTPRIYYLPLSDEQVAEKLKAQGKNAQH</sequence>
<feature type="region of interest" description="Disordered" evidence="1">
    <location>
        <begin position="157"/>
        <end position="216"/>
    </location>
</feature>
<feature type="compositionally biased region" description="Pro residues" evidence="1">
    <location>
        <begin position="669"/>
        <end position="682"/>
    </location>
</feature>
<dbReference type="InterPro" id="IPR032552">
    <property type="entry name" value="RSB_motif"/>
</dbReference>
<evidence type="ECO:0000259" key="2">
    <source>
        <dbReference type="PROSITE" id="PS50800"/>
    </source>
</evidence>
<evidence type="ECO:0000313" key="3">
    <source>
        <dbReference type="EMBL" id="CAA2983020.1"/>
    </source>
</evidence>
<evidence type="ECO:0000313" key="4">
    <source>
        <dbReference type="Proteomes" id="UP000594638"/>
    </source>
</evidence>
<dbReference type="Pfam" id="PF02037">
    <property type="entry name" value="SAP"/>
    <property type="match status" value="1"/>
</dbReference>
<dbReference type="SMART" id="SM00513">
    <property type="entry name" value="SAP"/>
    <property type="match status" value="1"/>
</dbReference>
<dbReference type="EMBL" id="CACTIH010003716">
    <property type="protein sequence ID" value="CAA2983020.1"/>
    <property type="molecule type" value="Genomic_DNA"/>
</dbReference>
<dbReference type="InterPro" id="IPR035979">
    <property type="entry name" value="RBD_domain_sf"/>
</dbReference>
<gene>
    <name evidence="3" type="ORF">OLEA9_A072009</name>
</gene>
<feature type="region of interest" description="Disordered" evidence="1">
    <location>
        <begin position="380"/>
        <end position="429"/>
    </location>
</feature>
<feature type="compositionally biased region" description="Basic and acidic residues" evidence="1">
    <location>
        <begin position="412"/>
        <end position="429"/>
    </location>
</feature>
<dbReference type="InterPro" id="IPR003034">
    <property type="entry name" value="SAP_dom"/>
</dbReference>
<feature type="compositionally biased region" description="Low complexity" evidence="1">
    <location>
        <begin position="195"/>
        <end position="208"/>
    </location>
</feature>
<feature type="compositionally biased region" description="Polar residues" evidence="1">
    <location>
        <begin position="157"/>
        <end position="170"/>
    </location>
</feature>
<dbReference type="SUPFAM" id="SSF54928">
    <property type="entry name" value="RNA-binding domain, RBD"/>
    <property type="match status" value="1"/>
</dbReference>
<feature type="region of interest" description="Disordered" evidence="1">
    <location>
        <begin position="519"/>
        <end position="542"/>
    </location>
</feature>
<dbReference type="InterPro" id="IPR036361">
    <property type="entry name" value="SAP_dom_sf"/>
</dbReference>
<name>A0A8S0RTZ2_OLEEU</name>
<evidence type="ECO:0000256" key="1">
    <source>
        <dbReference type="SAM" id="MobiDB-lite"/>
    </source>
</evidence>
<organism evidence="3 4">
    <name type="scientific">Olea europaea subsp. europaea</name>
    <dbReference type="NCBI Taxonomy" id="158383"/>
    <lineage>
        <taxon>Eukaryota</taxon>
        <taxon>Viridiplantae</taxon>
        <taxon>Streptophyta</taxon>
        <taxon>Embryophyta</taxon>
        <taxon>Tracheophyta</taxon>
        <taxon>Spermatophyta</taxon>
        <taxon>Magnoliopsida</taxon>
        <taxon>eudicotyledons</taxon>
        <taxon>Gunneridae</taxon>
        <taxon>Pentapetalae</taxon>
        <taxon>asterids</taxon>
        <taxon>lamiids</taxon>
        <taxon>Lamiales</taxon>
        <taxon>Oleaceae</taxon>
        <taxon>Oleeae</taxon>
        <taxon>Olea</taxon>
    </lineage>
</organism>
<dbReference type="PANTHER" id="PTHR47031:SF3">
    <property type="entry name" value="SAP DOMAIN-CONTAINING PROTEIN"/>
    <property type="match status" value="1"/>
</dbReference>
<feature type="domain" description="SAP" evidence="2">
    <location>
        <begin position="13"/>
        <end position="47"/>
    </location>
</feature>
<dbReference type="OrthoDB" id="5348404at2759"/>
<dbReference type="PROSITE" id="PS50800">
    <property type="entry name" value="SAP"/>
    <property type="match status" value="1"/>
</dbReference>
<feature type="compositionally biased region" description="Basic and acidic residues" evidence="1">
    <location>
        <begin position="688"/>
        <end position="700"/>
    </location>
</feature>
<proteinExistence type="predicted"/>
<accession>A0A8S0RTZ2</accession>
<dbReference type="SUPFAM" id="SSF68906">
    <property type="entry name" value="SAP domain"/>
    <property type="match status" value="1"/>
</dbReference>
<dbReference type="InterPro" id="IPR034257">
    <property type="entry name" value="Acinus_RRM"/>
</dbReference>
<comment type="caution">
    <text evidence="3">The sequence shown here is derived from an EMBL/GenBank/DDBJ whole genome shotgun (WGS) entry which is preliminary data.</text>
</comment>
<dbReference type="Gramene" id="OE9A072009T2">
    <property type="protein sequence ID" value="OE9A072009C2"/>
    <property type="gene ID" value="OE9A072009"/>
</dbReference>
<dbReference type="Gene3D" id="1.10.720.30">
    <property type="entry name" value="SAP domain"/>
    <property type="match status" value="1"/>
</dbReference>